<gene>
    <name evidence="1" type="ORF">Clopa_1570</name>
</gene>
<dbReference type="EMBL" id="CP003261">
    <property type="protein sequence ID" value="AGK96503.1"/>
    <property type="molecule type" value="Genomic_DNA"/>
</dbReference>
<organism evidence="1 2">
    <name type="scientific">Clostridium pasteurianum BC1</name>
    <dbReference type="NCBI Taxonomy" id="86416"/>
    <lineage>
        <taxon>Bacteria</taxon>
        <taxon>Bacillati</taxon>
        <taxon>Bacillota</taxon>
        <taxon>Clostridia</taxon>
        <taxon>Eubacteriales</taxon>
        <taxon>Clostridiaceae</taxon>
        <taxon>Clostridium</taxon>
    </lineage>
</organism>
<evidence type="ECO:0000313" key="1">
    <source>
        <dbReference type="EMBL" id="AGK96503.1"/>
    </source>
</evidence>
<keyword evidence="2" id="KW-1185">Reference proteome</keyword>
<proteinExistence type="predicted"/>
<dbReference type="Proteomes" id="UP000013523">
    <property type="component" value="Chromosome"/>
</dbReference>
<dbReference type="HOGENOM" id="CLU_2286627_0_0_9"/>
<name>R4K1S8_CLOPA</name>
<reference evidence="1 2" key="1">
    <citation type="submission" date="2012-01" db="EMBL/GenBank/DDBJ databases">
        <title>Complete sequence of chromosome of Clostridium pasteurianum BC1.</title>
        <authorList>
            <consortium name="US DOE Joint Genome Institute"/>
            <person name="Lucas S."/>
            <person name="Han J."/>
            <person name="Lapidus A."/>
            <person name="Cheng J.-F."/>
            <person name="Goodwin L."/>
            <person name="Pitluck S."/>
            <person name="Peters L."/>
            <person name="Mikhailova N."/>
            <person name="Teshima H."/>
            <person name="Detter J.C."/>
            <person name="Han C."/>
            <person name="Tapia R."/>
            <person name="Land M."/>
            <person name="Hauser L."/>
            <person name="Kyrpides N."/>
            <person name="Ivanova N."/>
            <person name="Pagani I."/>
            <person name="Dunn J."/>
            <person name="Taghavi S."/>
            <person name="Francis A."/>
            <person name="van der Lelie D."/>
            <person name="Woyke T."/>
        </authorList>
    </citation>
    <scope>NUCLEOTIDE SEQUENCE [LARGE SCALE GENOMIC DNA]</scope>
    <source>
        <strain evidence="1 2">BC1</strain>
    </source>
</reference>
<accession>R4K1S8</accession>
<dbReference type="AlphaFoldDB" id="R4K1S8"/>
<protein>
    <submittedName>
        <fullName evidence="1">Uncharacterized protein</fullName>
    </submittedName>
</protein>
<dbReference type="RefSeq" id="WP_015614823.1">
    <property type="nucleotide sequence ID" value="NC_021182.1"/>
</dbReference>
<evidence type="ECO:0000313" key="2">
    <source>
        <dbReference type="Proteomes" id="UP000013523"/>
    </source>
</evidence>
<dbReference type="PATRIC" id="fig|86416.3.peg.1545"/>
<sequence>MANEPYATLIIGEGPKAKETPLTQDEYVNLLENGLELQTQPSGNIPHVRVLIIFLPASVADKEIFQVTPDAMTLMHGHVLFIGVFQPEPRPKPRPIPRPIP</sequence>
<dbReference type="KEGG" id="cpas:Clopa_1570"/>